<gene>
    <name evidence="4" type="ORF">GCM10008170_18560</name>
    <name evidence="5" type="ORF">JOD31_000753</name>
</gene>
<evidence type="ECO:0000313" key="5">
    <source>
        <dbReference type="EMBL" id="MBM7850541.1"/>
    </source>
</evidence>
<name>A0A9W6IUF8_9HYPH</name>
<organism evidence="4 7">
    <name type="scientific">Methylopila capsulata</name>
    <dbReference type="NCBI Taxonomy" id="61654"/>
    <lineage>
        <taxon>Bacteria</taxon>
        <taxon>Pseudomonadati</taxon>
        <taxon>Pseudomonadota</taxon>
        <taxon>Alphaproteobacteria</taxon>
        <taxon>Hyphomicrobiales</taxon>
        <taxon>Methylopilaceae</taxon>
        <taxon>Methylopila</taxon>
    </lineage>
</organism>
<reference evidence="5 6" key="2">
    <citation type="submission" date="2021-01" db="EMBL/GenBank/DDBJ databases">
        <title>Genomic Encyclopedia of Type Strains, Phase IV (KMG-IV): sequencing the most valuable type-strain genomes for metagenomic binning, comparative biology and taxonomic classification.</title>
        <authorList>
            <person name="Goeker M."/>
        </authorList>
    </citation>
    <scope>NUCLEOTIDE SEQUENCE [LARGE SCALE GENOMIC DNA]</scope>
    <source>
        <strain evidence="5 6">DSM 6130</strain>
    </source>
</reference>
<protein>
    <submittedName>
        <fullName evidence="5">CBS domain-containing protein</fullName>
    </submittedName>
    <submittedName>
        <fullName evidence="4">Inosine-5-monophosphate dehydrogenase</fullName>
    </submittedName>
</protein>
<proteinExistence type="predicted"/>
<dbReference type="AlphaFoldDB" id="A0A9W6IUF8"/>
<feature type="domain" description="CBS" evidence="3">
    <location>
        <begin position="10"/>
        <end position="67"/>
    </location>
</feature>
<dbReference type="EMBL" id="JAFBCY010000001">
    <property type="protein sequence ID" value="MBM7850541.1"/>
    <property type="molecule type" value="Genomic_DNA"/>
</dbReference>
<dbReference type="Proteomes" id="UP001143400">
    <property type="component" value="Unassembled WGS sequence"/>
</dbReference>
<reference evidence="4" key="1">
    <citation type="journal article" date="2014" name="Int. J. Syst. Evol. Microbiol.">
        <title>Complete genome sequence of Corynebacterium casei LMG S-19264T (=DSM 44701T), isolated from a smear-ripened cheese.</title>
        <authorList>
            <consortium name="US DOE Joint Genome Institute (JGI-PGF)"/>
            <person name="Walter F."/>
            <person name="Albersmeier A."/>
            <person name="Kalinowski J."/>
            <person name="Ruckert C."/>
        </authorList>
    </citation>
    <scope>NUCLEOTIDE SEQUENCE</scope>
    <source>
        <strain evidence="4">VKM B-1606</strain>
    </source>
</reference>
<dbReference type="Pfam" id="PF00571">
    <property type="entry name" value="CBS"/>
    <property type="match status" value="2"/>
</dbReference>
<evidence type="ECO:0000256" key="1">
    <source>
        <dbReference type="ARBA" id="ARBA00023122"/>
    </source>
</evidence>
<dbReference type="InterPro" id="IPR046342">
    <property type="entry name" value="CBS_dom_sf"/>
</dbReference>
<dbReference type="InterPro" id="IPR044725">
    <property type="entry name" value="CBSX3_CBS_dom"/>
</dbReference>
<dbReference type="SMART" id="SM00116">
    <property type="entry name" value="CBS"/>
    <property type="match status" value="2"/>
</dbReference>
<evidence type="ECO:0000313" key="6">
    <source>
        <dbReference type="Proteomes" id="UP000758856"/>
    </source>
</evidence>
<dbReference type="CDD" id="cd04623">
    <property type="entry name" value="CBS_pair_bac_euk"/>
    <property type="match status" value="1"/>
</dbReference>
<dbReference type="RefSeq" id="WP_204948953.1">
    <property type="nucleotide sequence ID" value="NZ_BSFF01000002.1"/>
</dbReference>
<keyword evidence="6" id="KW-1185">Reference proteome</keyword>
<evidence type="ECO:0000259" key="3">
    <source>
        <dbReference type="PROSITE" id="PS51371"/>
    </source>
</evidence>
<comment type="caution">
    <text evidence="4">The sequence shown here is derived from an EMBL/GenBank/DDBJ whole genome shotgun (WGS) entry which is preliminary data.</text>
</comment>
<dbReference type="PANTHER" id="PTHR43080:SF2">
    <property type="entry name" value="CBS DOMAIN-CONTAINING PROTEIN"/>
    <property type="match status" value="1"/>
</dbReference>
<reference evidence="4" key="3">
    <citation type="submission" date="2023-01" db="EMBL/GenBank/DDBJ databases">
        <authorList>
            <person name="Sun Q."/>
            <person name="Evtushenko L."/>
        </authorList>
    </citation>
    <scope>NUCLEOTIDE SEQUENCE</scope>
    <source>
        <strain evidence="4">VKM B-1606</strain>
    </source>
</reference>
<dbReference type="Proteomes" id="UP000758856">
    <property type="component" value="Unassembled WGS sequence"/>
</dbReference>
<sequence length="143" mass="15301">MTVARILAFKGPEVFTASPHRTMGEIVALLAEKRIGTVVIAGADGGITGIISERDVVRSLAARGADVLADPVSMHMTRKVVTATSDETIEEIMDRMTEGKFRHVPVVEGRRLVGIVSIGDVVKHRMATAEAEASAMRDYIATA</sequence>
<evidence type="ECO:0000313" key="4">
    <source>
        <dbReference type="EMBL" id="GLK55837.1"/>
    </source>
</evidence>
<keyword evidence="1 2" id="KW-0129">CBS domain</keyword>
<evidence type="ECO:0000256" key="2">
    <source>
        <dbReference type="PROSITE-ProRule" id="PRU00703"/>
    </source>
</evidence>
<evidence type="ECO:0000313" key="7">
    <source>
        <dbReference type="Proteomes" id="UP001143400"/>
    </source>
</evidence>
<dbReference type="Gene3D" id="3.10.580.10">
    <property type="entry name" value="CBS-domain"/>
    <property type="match status" value="1"/>
</dbReference>
<dbReference type="SUPFAM" id="SSF54631">
    <property type="entry name" value="CBS-domain pair"/>
    <property type="match status" value="1"/>
</dbReference>
<dbReference type="InterPro" id="IPR051257">
    <property type="entry name" value="Diverse_CBS-Domain"/>
</dbReference>
<feature type="domain" description="CBS" evidence="3">
    <location>
        <begin position="76"/>
        <end position="132"/>
    </location>
</feature>
<accession>A0A9W6IUF8</accession>
<dbReference type="PROSITE" id="PS51371">
    <property type="entry name" value="CBS"/>
    <property type="match status" value="2"/>
</dbReference>
<dbReference type="PANTHER" id="PTHR43080">
    <property type="entry name" value="CBS DOMAIN-CONTAINING PROTEIN CBSX3, MITOCHONDRIAL"/>
    <property type="match status" value="1"/>
</dbReference>
<dbReference type="InterPro" id="IPR000644">
    <property type="entry name" value="CBS_dom"/>
</dbReference>
<dbReference type="EMBL" id="BSFF01000002">
    <property type="protein sequence ID" value="GLK55837.1"/>
    <property type="molecule type" value="Genomic_DNA"/>
</dbReference>